<reference evidence="1" key="1">
    <citation type="submission" date="2022-10" db="EMBL/GenBank/DDBJ databases">
        <title>Genome Sequence of Xylaria curta.</title>
        <authorList>
            <person name="Buettner E."/>
        </authorList>
    </citation>
    <scope>NUCLEOTIDE SEQUENCE</scope>
    <source>
        <strain evidence="1">Babe10</strain>
    </source>
</reference>
<keyword evidence="2" id="KW-1185">Reference proteome</keyword>
<accession>A0ACC1PMY4</accession>
<gene>
    <name evidence="1" type="ORF">NUW58_g1090</name>
</gene>
<evidence type="ECO:0000313" key="1">
    <source>
        <dbReference type="EMBL" id="KAJ2996078.1"/>
    </source>
</evidence>
<comment type="caution">
    <text evidence="1">The sequence shown here is derived from an EMBL/GenBank/DDBJ whole genome shotgun (WGS) entry which is preliminary data.</text>
</comment>
<evidence type="ECO:0000313" key="2">
    <source>
        <dbReference type="Proteomes" id="UP001143856"/>
    </source>
</evidence>
<organism evidence="1 2">
    <name type="scientific">Xylaria curta</name>
    <dbReference type="NCBI Taxonomy" id="42375"/>
    <lineage>
        <taxon>Eukaryota</taxon>
        <taxon>Fungi</taxon>
        <taxon>Dikarya</taxon>
        <taxon>Ascomycota</taxon>
        <taxon>Pezizomycotina</taxon>
        <taxon>Sordariomycetes</taxon>
        <taxon>Xylariomycetidae</taxon>
        <taxon>Xylariales</taxon>
        <taxon>Xylariaceae</taxon>
        <taxon>Xylaria</taxon>
    </lineage>
</organism>
<proteinExistence type="predicted"/>
<protein>
    <submittedName>
        <fullName evidence="1">Uncharacterized protein</fullName>
    </submittedName>
</protein>
<name>A0ACC1PMY4_9PEZI</name>
<dbReference type="EMBL" id="JAPDGR010000109">
    <property type="protein sequence ID" value="KAJ2996078.1"/>
    <property type="molecule type" value="Genomic_DNA"/>
</dbReference>
<sequence length="481" mass="53669">MDSASVIASLARISTVGITLSRAISDVVSSVRNAPKEVSSIAKALFDLSFILKELRMVLKDSQNIYRRKLIRRITSSIKRVGRIQGEIEGLLDSTAKPKWIFKKPSVMKLLYVIESHKTGINVILQTIMLAVQLKQLSKKNEKTRIPTYPDENEDEWNDAVLARQLAENMVQMAYHSLQELTSERIAPRSRRGSEDNSCDSKHDKDLQTQQTQSWNTQSFDNATWLYNLVFAPAIEAIAESAGSEPNQESIPENASIQGSRDGSKESTADCSSPITLTVFRDSSTAQLQALTQQPPAPSMVVNELLSEWTTLAEDEIDVVDENKLQGKTPSHKTKFNVKHEVQTIDFKDSIGRKFELPFHLVREWKVISKDMEALIKKLFLDIDVVGPHVQKGHYHLVNSRGKIVLPIAWEHSIKPTESYTMQMLPSDDLPRPVPTSPQEPYAVPRPITSQPGASKPSTAPPACVKNASEPEGPKGKQEAE</sequence>
<dbReference type="Proteomes" id="UP001143856">
    <property type="component" value="Unassembled WGS sequence"/>
</dbReference>